<accession>A0AAW2HF22</accession>
<evidence type="ECO:0000256" key="7">
    <source>
        <dbReference type="PIRSR" id="PIRSR000524-1"/>
    </source>
</evidence>
<reference evidence="12" key="1">
    <citation type="journal article" date="2024" name="Gigascience">
        <title>Chromosome-level genome of the poultry shaft louse Menopon gallinae provides insight into the host-switching and adaptive evolution of parasitic lice.</title>
        <authorList>
            <person name="Xu Y."/>
            <person name="Ma L."/>
            <person name="Liu S."/>
            <person name="Liang Y."/>
            <person name="Liu Q."/>
            <person name="He Z."/>
            <person name="Tian L."/>
            <person name="Duan Y."/>
            <person name="Cai W."/>
            <person name="Li H."/>
            <person name="Song F."/>
        </authorList>
    </citation>
    <scope>NUCLEOTIDE SEQUENCE</scope>
    <source>
        <strain evidence="12">Cailab_2023a</strain>
    </source>
</reference>
<dbReference type="InterPro" id="IPR000192">
    <property type="entry name" value="Aminotrans_V_dom"/>
</dbReference>
<keyword evidence="3" id="KW-0032">Aminotransferase</keyword>
<comment type="similarity">
    <text evidence="2 6 9">Belongs to the class-V pyridoxal-phosphate-dependent aminotransferase family.</text>
</comment>
<dbReference type="AlphaFoldDB" id="A0AAW2HF22"/>
<evidence type="ECO:0000256" key="2">
    <source>
        <dbReference type="ARBA" id="ARBA00009236"/>
    </source>
</evidence>
<dbReference type="CDD" id="cd06451">
    <property type="entry name" value="AGAT_like"/>
    <property type="match status" value="1"/>
</dbReference>
<evidence type="ECO:0000256" key="10">
    <source>
        <dbReference type="RuleBase" id="RU004504"/>
    </source>
</evidence>
<sequence length="386" mass="42393">MDVEKPKALLRPLVVTRKTMMGPGPSNCSPRVLHALSQPVIGHFHKETFEIMDEIKAGLQYVFQTNNEVTLAVSATGHGGMEAAMCNLVEPGDKVLVAVNGIWGRRAMDIAFRYGGAVEGVEVPPGRNFKIPELEEAIRRCRPAVFFIAQGESSTGVYQPVDGLGEICRKYGCLLVVDTVASLGGVQVFTDRWLIDCVYSGSQKVLGAPPGLAPISFNRRSLDKILSRKTPVSVFYFDVTLLGQYWNCFPGKPRIYHHTISATMLYGLREGLAEIVEEGIGHCIERHRTASEALHAGLKELGLDFFVPEPEARLPTVTTVLVKNMDWKKIIDYCLNRCHVEVSGGLGPTVGKVLRIGVMGRNADEKTVHFTLKTLKNALETCSSKL</sequence>
<dbReference type="InterPro" id="IPR015421">
    <property type="entry name" value="PyrdxlP-dep_Trfase_major"/>
</dbReference>
<dbReference type="InterPro" id="IPR015424">
    <property type="entry name" value="PyrdxlP-dep_Trfase"/>
</dbReference>
<evidence type="ECO:0000256" key="3">
    <source>
        <dbReference type="ARBA" id="ARBA00022576"/>
    </source>
</evidence>
<evidence type="ECO:0000256" key="6">
    <source>
        <dbReference type="PIRNR" id="PIRNR000524"/>
    </source>
</evidence>
<evidence type="ECO:0000256" key="8">
    <source>
        <dbReference type="PIRSR" id="PIRSR000524-50"/>
    </source>
</evidence>
<protein>
    <recommendedName>
        <fullName evidence="6">Alanine--glyoxylate aminotransferase</fullName>
        <ecNumber evidence="6">2.6.1.44</ecNumber>
    </recommendedName>
</protein>
<dbReference type="EMBL" id="JARGDH010000005">
    <property type="protein sequence ID" value="KAL0268287.1"/>
    <property type="molecule type" value="Genomic_DNA"/>
</dbReference>
<evidence type="ECO:0000256" key="5">
    <source>
        <dbReference type="ARBA" id="ARBA00022898"/>
    </source>
</evidence>
<dbReference type="FunFam" id="3.40.640.10:FF:000027">
    <property type="entry name" value="Serine--pyruvate aminotransferase, mitochondrial"/>
    <property type="match status" value="1"/>
</dbReference>
<dbReference type="GO" id="GO:0004760">
    <property type="term" value="F:L-serine-pyruvate transaminase activity"/>
    <property type="evidence" value="ECO:0007669"/>
    <property type="project" value="TreeGrafter"/>
</dbReference>
<dbReference type="PANTHER" id="PTHR21152:SF40">
    <property type="entry name" value="ALANINE--GLYOXYLATE AMINOTRANSFERASE"/>
    <property type="match status" value="1"/>
</dbReference>
<name>A0AAW2HF22_9NEOP</name>
<keyword evidence="5 6" id="KW-0663">Pyridoxal phosphate</keyword>
<feature type="domain" description="Aminotransferase class V" evidence="11">
    <location>
        <begin position="41"/>
        <end position="347"/>
    </location>
</feature>
<dbReference type="Pfam" id="PF00266">
    <property type="entry name" value="Aminotran_5"/>
    <property type="match status" value="1"/>
</dbReference>
<feature type="modified residue" description="N6-(pyridoxal phosphate)lysine" evidence="8">
    <location>
        <position position="204"/>
    </location>
</feature>
<comment type="caution">
    <text evidence="12">The sequence shown here is derived from an EMBL/GenBank/DDBJ whole genome shotgun (WGS) entry which is preliminary data.</text>
</comment>
<evidence type="ECO:0000313" key="12">
    <source>
        <dbReference type="EMBL" id="KAL0268287.1"/>
    </source>
</evidence>
<dbReference type="PIRSF" id="PIRSF000524">
    <property type="entry name" value="SPT"/>
    <property type="match status" value="1"/>
</dbReference>
<dbReference type="InterPro" id="IPR024169">
    <property type="entry name" value="SP_NH2Trfase/AEP_transaminase"/>
</dbReference>
<comment type="catalytic activity">
    <reaction evidence="6">
        <text>glyoxylate + L-alanine = glycine + pyruvate</text>
        <dbReference type="Rhea" id="RHEA:24248"/>
        <dbReference type="ChEBI" id="CHEBI:15361"/>
        <dbReference type="ChEBI" id="CHEBI:36655"/>
        <dbReference type="ChEBI" id="CHEBI:57305"/>
        <dbReference type="ChEBI" id="CHEBI:57972"/>
        <dbReference type="EC" id="2.6.1.44"/>
    </reaction>
</comment>
<proteinExistence type="inferred from homology"/>
<dbReference type="Gene3D" id="3.90.1150.10">
    <property type="entry name" value="Aspartate Aminotransferase, domain 1"/>
    <property type="match status" value="1"/>
</dbReference>
<gene>
    <name evidence="12" type="ORF">PYX00_010289</name>
</gene>
<dbReference type="EC" id="2.6.1.44" evidence="6"/>
<feature type="binding site" evidence="7">
    <location>
        <position position="355"/>
    </location>
    <ligand>
        <name>substrate</name>
    </ligand>
</feature>
<dbReference type="InterPro" id="IPR015422">
    <property type="entry name" value="PyrdxlP-dep_Trfase_small"/>
</dbReference>
<evidence type="ECO:0000256" key="1">
    <source>
        <dbReference type="ARBA" id="ARBA00001933"/>
    </source>
</evidence>
<dbReference type="InterPro" id="IPR020578">
    <property type="entry name" value="Aminotrans_V_PyrdxlP_BS"/>
</dbReference>
<dbReference type="PROSITE" id="PS00595">
    <property type="entry name" value="AA_TRANSFER_CLASS_5"/>
    <property type="match status" value="1"/>
</dbReference>
<dbReference type="SUPFAM" id="SSF53383">
    <property type="entry name" value="PLP-dependent transferases"/>
    <property type="match status" value="1"/>
</dbReference>
<evidence type="ECO:0000259" key="11">
    <source>
        <dbReference type="Pfam" id="PF00266"/>
    </source>
</evidence>
<dbReference type="GO" id="GO:0019265">
    <property type="term" value="P:glycine biosynthetic process, by transamination of glyoxylate"/>
    <property type="evidence" value="ECO:0007669"/>
    <property type="project" value="TreeGrafter"/>
</dbReference>
<dbReference type="GO" id="GO:0005777">
    <property type="term" value="C:peroxisome"/>
    <property type="evidence" value="ECO:0007669"/>
    <property type="project" value="TreeGrafter"/>
</dbReference>
<dbReference type="GO" id="GO:0008453">
    <property type="term" value="F:alanine-glyoxylate transaminase activity"/>
    <property type="evidence" value="ECO:0007669"/>
    <property type="project" value="UniProtKB-EC"/>
</dbReference>
<dbReference type="PANTHER" id="PTHR21152">
    <property type="entry name" value="AMINOTRANSFERASE CLASS V"/>
    <property type="match status" value="1"/>
</dbReference>
<dbReference type="Gene3D" id="3.40.640.10">
    <property type="entry name" value="Type I PLP-dependent aspartate aminotransferase-like (Major domain)"/>
    <property type="match status" value="1"/>
</dbReference>
<evidence type="ECO:0000256" key="9">
    <source>
        <dbReference type="RuleBase" id="RU004075"/>
    </source>
</evidence>
<keyword evidence="4" id="KW-0808">Transferase</keyword>
<comment type="cofactor">
    <cofactor evidence="1 6 8 10">
        <name>pyridoxal 5'-phosphate</name>
        <dbReference type="ChEBI" id="CHEBI:597326"/>
    </cofactor>
</comment>
<evidence type="ECO:0000256" key="4">
    <source>
        <dbReference type="ARBA" id="ARBA00022679"/>
    </source>
</evidence>
<organism evidence="12">
    <name type="scientific">Menopon gallinae</name>
    <name type="common">poultry shaft louse</name>
    <dbReference type="NCBI Taxonomy" id="328185"/>
    <lineage>
        <taxon>Eukaryota</taxon>
        <taxon>Metazoa</taxon>
        <taxon>Ecdysozoa</taxon>
        <taxon>Arthropoda</taxon>
        <taxon>Hexapoda</taxon>
        <taxon>Insecta</taxon>
        <taxon>Pterygota</taxon>
        <taxon>Neoptera</taxon>
        <taxon>Paraneoptera</taxon>
        <taxon>Psocodea</taxon>
        <taxon>Troctomorpha</taxon>
        <taxon>Phthiraptera</taxon>
        <taxon>Amblycera</taxon>
        <taxon>Menoponidae</taxon>
        <taxon>Menopon</taxon>
    </lineage>
</organism>